<proteinExistence type="predicted"/>
<dbReference type="EnsemblMetazoa" id="MESCA008181-RA">
    <property type="protein sequence ID" value="MESCA008181-PA"/>
    <property type="gene ID" value="MESCA008181"/>
</dbReference>
<feature type="compositionally biased region" description="Basic and acidic residues" evidence="1">
    <location>
        <begin position="20"/>
        <end position="29"/>
    </location>
</feature>
<keyword evidence="3" id="KW-1185">Reference proteome</keyword>
<reference evidence="2" key="2">
    <citation type="submission" date="2015-06" db="UniProtKB">
        <authorList>
            <consortium name="EnsemblMetazoa"/>
        </authorList>
    </citation>
    <scope>IDENTIFICATION</scope>
</reference>
<sequence length="78" mass="9549">FRISREWRQKIESWLQSNENDEKQNEEYKRRRLLANNSRRSLENETESDKSKLDPLPEEKPNSNNPDSKRVYKDWKPS</sequence>
<evidence type="ECO:0000313" key="2">
    <source>
        <dbReference type="EnsemblMetazoa" id="MESCA008181-PA"/>
    </source>
</evidence>
<evidence type="ECO:0000313" key="3">
    <source>
        <dbReference type="Proteomes" id="UP000015102"/>
    </source>
</evidence>
<feature type="compositionally biased region" description="Basic and acidic residues" evidence="1">
    <location>
        <begin position="40"/>
        <end position="78"/>
    </location>
</feature>
<dbReference type="AlphaFoldDB" id="T1GWK4"/>
<evidence type="ECO:0000256" key="1">
    <source>
        <dbReference type="SAM" id="MobiDB-lite"/>
    </source>
</evidence>
<protein>
    <submittedName>
        <fullName evidence="2">Uncharacterized protein</fullName>
    </submittedName>
</protein>
<accession>T1GWK4</accession>
<name>T1GWK4_MEGSC</name>
<organism evidence="2 3">
    <name type="scientific">Megaselia scalaris</name>
    <name type="common">Humpbacked fly</name>
    <name type="synonym">Phora scalaris</name>
    <dbReference type="NCBI Taxonomy" id="36166"/>
    <lineage>
        <taxon>Eukaryota</taxon>
        <taxon>Metazoa</taxon>
        <taxon>Ecdysozoa</taxon>
        <taxon>Arthropoda</taxon>
        <taxon>Hexapoda</taxon>
        <taxon>Insecta</taxon>
        <taxon>Pterygota</taxon>
        <taxon>Neoptera</taxon>
        <taxon>Endopterygota</taxon>
        <taxon>Diptera</taxon>
        <taxon>Brachycera</taxon>
        <taxon>Muscomorpha</taxon>
        <taxon>Platypezoidea</taxon>
        <taxon>Phoridae</taxon>
        <taxon>Megaseliini</taxon>
        <taxon>Megaselia</taxon>
    </lineage>
</organism>
<dbReference type="Proteomes" id="UP000015102">
    <property type="component" value="Unassembled WGS sequence"/>
</dbReference>
<dbReference type="STRING" id="36166.T1GWK4"/>
<reference evidence="3" key="1">
    <citation type="submission" date="2013-02" db="EMBL/GenBank/DDBJ databases">
        <authorList>
            <person name="Hughes D."/>
        </authorList>
    </citation>
    <scope>NUCLEOTIDE SEQUENCE</scope>
    <source>
        <strain>Durham</strain>
        <strain evidence="3">NC isolate 2 -- Noor lab</strain>
    </source>
</reference>
<dbReference type="EMBL" id="CAQQ02008985">
    <property type="status" value="NOT_ANNOTATED_CDS"/>
    <property type="molecule type" value="Genomic_DNA"/>
</dbReference>
<feature type="region of interest" description="Disordered" evidence="1">
    <location>
        <begin position="15"/>
        <end position="78"/>
    </location>
</feature>
<dbReference type="HOGENOM" id="CLU_2628950_0_0_1"/>